<protein>
    <submittedName>
        <fullName evidence="4">RND transporter</fullName>
    </submittedName>
</protein>
<evidence type="ECO:0000256" key="1">
    <source>
        <dbReference type="ARBA" id="ARBA00007613"/>
    </source>
</evidence>
<keyword evidence="3" id="KW-0175">Coiled coil</keyword>
<dbReference type="GO" id="GO:0005886">
    <property type="term" value="C:plasma membrane"/>
    <property type="evidence" value="ECO:0007669"/>
    <property type="project" value="UniProtKB-SubCell"/>
</dbReference>
<gene>
    <name evidence="4" type="ORF">AD951_03930</name>
</gene>
<comment type="subcellular location">
    <subcellularLocation>
        <location evidence="2">Cell membrane</location>
        <topology evidence="2">Lipid-anchor</topology>
    </subcellularLocation>
</comment>
<organism evidence="4 5">
    <name type="scientific">Acetobacter malorum</name>
    <dbReference type="NCBI Taxonomy" id="178901"/>
    <lineage>
        <taxon>Bacteria</taxon>
        <taxon>Pseudomonadati</taxon>
        <taxon>Pseudomonadota</taxon>
        <taxon>Alphaproteobacteria</taxon>
        <taxon>Acetobacterales</taxon>
        <taxon>Acetobacteraceae</taxon>
        <taxon>Acetobacter</taxon>
    </lineage>
</organism>
<dbReference type="Pfam" id="PF02321">
    <property type="entry name" value="OEP"/>
    <property type="match status" value="2"/>
</dbReference>
<dbReference type="AlphaFoldDB" id="A0A149UQP7"/>
<dbReference type="Proteomes" id="UP000075377">
    <property type="component" value="Unassembled WGS sequence"/>
</dbReference>
<comment type="similarity">
    <text evidence="1 2">Belongs to the outer membrane factor (OMF) (TC 1.B.17) family.</text>
</comment>
<dbReference type="Gene3D" id="1.20.1600.10">
    <property type="entry name" value="Outer membrane efflux proteins (OEP)"/>
    <property type="match status" value="1"/>
</dbReference>
<dbReference type="InterPro" id="IPR010131">
    <property type="entry name" value="MdtP/NodT-like"/>
</dbReference>
<keyword evidence="2" id="KW-0564">Palmitate</keyword>
<comment type="caution">
    <text evidence="4">The sequence shown here is derived from an EMBL/GenBank/DDBJ whole genome shotgun (WGS) entry which is preliminary data.</text>
</comment>
<dbReference type="NCBIfam" id="TIGR01845">
    <property type="entry name" value="outer_NodT"/>
    <property type="match status" value="1"/>
</dbReference>
<keyword evidence="2" id="KW-0472">Membrane</keyword>
<dbReference type="PATRIC" id="fig|178901.14.peg.482"/>
<keyword evidence="2" id="KW-1134">Transmembrane beta strand</keyword>
<keyword evidence="2" id="KW-0812">Transmembrane</keyword>
<keyword evidence="2" id="KW-0449">Lipoprotein</keyword>
<proteinExistence type="inferred from homology"/>
<evidence type="ECO:0000313" key="5">
    <source>
        <dbReference type="Proteomes" id="UP000075377"/>
    </source>
</evidence>
<dbReference type="SUPFAM" id="SSF56954">
    <property type="entry name" value="Outer membrane efflux proteins (OEP)"/>
    <property type="match status" value="1"/>
</dbReference>
<sequence length="488" mass="53632">MERTSARTDKVFTSLCVLTSLLVSGCDLSPHYQRPPLPVRAAWETAHDTSSNTHAIRDITTLSWREFYQDKRLQALIDIALRNNRDLQKQAAAVLEAQGQYQVQHGSLFPKISTSANSIYVNPSSTLNVNPVSALGNGLDPLKAYTVGIGFSSYEIDFFGRIRNLTRQQAESALSSEFNRRSLTISIVSQVGSTYLGWLADQKQKDLAENVLSSQKQTLALVKARLVHGESDTLTVSEVETQVAQAEANRQQAIRQTAQDEHQLELLIGSPLPETLPPAAPFGSQTILDDIPAGLPSTLLGNRPDILAAEHILKASNANIGAARAAFFPRVTLTAYEGGGSLQFRHLFTPGAEIWAINPSISLPLLSWGQNEGNLKISKARKQEEIADYEKTIQTAFKEVSDALTARDTYLKQGEQQELFVMSSQKAYDVSLIRFKTGNDSYLSALVHQRSLYAAQQSLIAVQLARYQNLITLYRALGGGWSDASAKK</sequence>
<evidence type="ECO:0000256" key="2">
    <source>
        <dbReference type="RuleBase" id="RU362097"/>
    </source>
</evidence>
<evidence type="ECO:0000256" key="3">
    <source>
        <dbReference type="SAM" id="Coils"/>
    </source>
</evidence>
<name>A0A149UQP7_9PROT</name>
<dbReference type="EMBL" id="LHZX01000249">
    <property type="protein sequence ID" value="KXV70076.1"/>
    <property type="molecule type" value="Genomic_DNA"/>
</dbReference>
<feature type="coiled-coil region" evidence="3">
    <location>
        <begin position="236"/>
        <end position="263"/>
    </location>
</feature>
<dbReference type="InterPro" id="IPR003423">
    <property type="entry name" value="OMP_efflux"/>
</dbReference>
<dbReference type="PROSITE" id="PS51257">
    <property type="entry name" value="PROKAR_LIPOPROTEIN"/>
    <property type="match status" value="1"/>
</dbReference>
<reference evidence="4 5" key="1">
    <citation type="submission" date="2015-06" db="EMBL/GenBank/DDBJ databases">
        <title>Improved classification and identification of acetic acid bacteria using matrix-assisted laser desorption/ionization time-of-flight mass spectrometry; Gluconobacter nephelii and Gluconobacter uchimurae are later heterotypic synonyms of Gluconobacter japonicus and Gluconobacter oxydans, respectively.</title>
        <authorList>
            <person name="Li L."/>
            <person name="Cleenwerck I."/>
            <person name="De Vuyst L."/>
            <person name="Vandamme P."/>
        </authorList>
    </citation>
    <scope>NUCLEOTIDE SEQUENCE [LARGE SCALE GENOMIC DNA]</scope>
    <source>
        <strain evidence="4 5">LMG 1699</strain>
    </source>
</reference>
<evidence type="ECO:0000313" key="4">
    <source>
        <dbReference type="EMBL" id="KXV70076.1"/>
    </source>
</evidence>
<accession>A0A149UQP7</accession>
<dbReference type="PANTHER" id="PTHR30203">
    <property type="entry name" value="OUTER MEMBRANE CATION EFFLUX PROTEIN"/>
    <property type="match status" value="1"/>
</dbReference>
<dbReference type="Gene3D" id="2.20.200.10">
    <property type="entry name" value="Outer membrane efflux proteins (OEP)"/>
    <property type="match status" value="1"/>
</dbReference>
<dbReference type="GO" id="GO:0015562">
    <property type="term" value="F:efflux transmembrane transporter activity"/>
    <property type="evidence" value="ECO:0007669"/>
    <property type="project" value="InterPro"/>
</dbReference>
<dbReference type="PANTHER" id="PTHR30203:SF33">
    <property type="entry name" value="BLR4455 PROTEIN"/>
    <property type="match status" value="1"/>
</dbReference>